<evidence type="ECO:0000259" key="3">
    <source>
        <dbReference type="Pfam" id="PF12161"/>
    </source>
</evidence>
<dbReference type="InParanoid" id="D6Z5R7"/>
<comment type="similarity">
    <text evidence="1">Belongs to the N(4)/N(6)-methyltransferase family.</text>
</comment>
<dbReference type="InterPro" id="IPR022749">
    <property type="entry name" value="D12N6_MeTrfase_N"/>
</dbReference>
<protein>
    <recommendedName>
        <fullName evidence="3">N6 adenine-specific DNA methyltransferase N-terminal domain-containing protein</fullName>
    </recommendedName>
</protein>
<reference evidence="5" key="1">
    <citation type="submission" date="2010-02" db="EMBL/GenBank/DDBJ databases">
        <title>Complete sequence of Desulfurivibrio alkaliphilus AHT2.</title>
        <authorList>
            <consortium name="US DOE Joint Genome Institute"/>
            <person name="Pitluck S."/>
            <person name="Chertkov O."/>
            <person name="Detter J.C."/>
            <person name="Han C."/>
            <person name="Tapia R."/>
            <person name="Larimer F."/>
            <person name="Land M."/>
            <person name="Hauser L."/>
            <person name="Kyrpides N."/>
            <person name="Mikhailova N."/>
            <person name="Sorokin D.Y."/>
            <person name="Muyzer G."/>
            <person name="Woyke T."/>
        </authorList>
    </citation>
    <scope>NUCLEOTIDE SEQUENCE [LARGE SCALE GENOMIC DNA]</scope>
    <source>
        <strain evidence="5">DSM 19089 / UNIQEM U267 / AHT2</strain>
    </source>
</reference>
<organism evidence="4 5">
    <name type="scientific">Desulfurivibrio alkaliphilus (strain DSM 19089 / UNIQEM U267 / AHT2)</name>
    <dbReference type="NCBI Taxonomy" id="589865"/>
    <lineage>
        <taxon>Bacteria</taxon>
        <taxon>Pseudomonadati</taxon>
        <taxon>Thermodesulfobacteriota</taxon>
        <taxon>Desulfobulbia</taxon>
        <taxon>Desulfobulbales</taxon>
        <taxon>Desulfobulbaceae</taxon>
        <taxon>Desulfurivibrio</taxon>
    </lineage>
</organism>
<dbReference type="KEGG" id="dak:DaAHT2_2134"/>
<dbReference type="Pfam" id="PF12161">
    <property type="entry name" value="HsdM_N"/>
    <property type="match status" value="1"/>
</dbReference>
<dbReference type="Gene3D" id="1.20.1260.30">
    <property type="match status" value="1"/>
</dbReference>
<evidence type="ECO:0000256" key="1">
    <source>
        <dbReference type="ARBA" id="ARBA00006594"/>
    </source>
</evidence>
<feature type="domain" description="N6 adenine-specific DNA methyltransferase N-terminal" evidence="3">
    <location>
        <begin position="9"/>
        <end position="47"/>
    </location>
</feature>
<keyword evidence="2" id="KW-0680">Restriction system</keyword>
<sequence>MNPTAPIISKVWSFCTTLRDDGVSYGDYLEQLTYLIFLKMAKLEEVSGCSQLDQLTAEHLVTILQSEERQTLWDQCADYPTLLLRGQEIADSLSEPQKTALRLKNHLQHLEWHLARLYRIRCCIVHGSPVRFRLGLLTANLEYYLKQVILLVISTFKNNGHVEGLADFFERAAFACKQAMEELEASDSGPDNVRSAVFRDFVL</sequence>
<name>D6Z5R7_DESAT</name>
<proteinExistence type="inferred from homology"/>
<dbReference type="SUPFAM" id="SSF53335">
    <property type="entry name" value="S-adenosyl-L-methionine-dependent methyltransferases"/>
    <property type="match status" value="1"/>
</dbReference>
<dbReference type="eggNOG" id="COG0286">
    <property type="taxonomic scope" value="Bacteria"/>
</dbReference>
<dbReference type="HOGENOM" id="CLU_1347071_0_0_7"/>
<dbReference type="GO" id="GO:0009307">
    <property type="term" value="P:DNA restriction-modification system"/>
    <property type="evidence" value="ECO:0007669"/>
    <property type="project" value="UniProtKB-KW"/>
</dbReference>
<dbReference type="InterPro" id="IPR038333">
    <property type="entry name" value="T1MK-like_N_sf"/>
</dbReference>
<dbReference type="OrthoDB" id="9784823at2"/>
<evidence type="ECO:0000313" key="5">
    <source>
        <dbReference type="Proteomes" id="UP000001508"/>
    </source>
</evidence>
<accession>D6Z5R7</accession>
<keyword evidence="5" id="KW-1185">Reference proteome</keyword>
<evidence type="ECO:0000256" key="2">
    <source>
        <dbReference type="ARBA" id="ARBA00022747"/>
    </source>
</evidence>
<dbReference type="AlphaFoldDB" id="D6Z5R7"/>
<gene>
    <name evidence="4" type="ordered locus">DaAHT2_2134</name>
</gene>
<dbReference type="EMBL" id="CP001940">
    <property type="protein sequence ID" value="ADH86804.1"/>
    <property type="molecule type" value="Genomic_DNA"/>
</dbReference>
<evidence type="ECO:0000313" key="4">
    <source>
        <dbReference type="EMBL" id="ADH86804.1"/>
    </source>
</evidence>
<dbReference type="Proteomes" id="UP000001508">
    <property type="component" value="Chromosome"/>
</dbReference>
<dbReference type="InterPro" id="IPR029063">
    <property type="entry name" value="SAM-dependent_MTases_sf"/>
</dbReference>
<dbReference type="STRING" id="589865.DaAHT2_2134"/>